<dbReference type="InterPro" id="IPR001173">
    <property type="entry name" value="Glyco_trans_2-like"/>
</dbReference>
<dbReference type="PANTHER" id="PTHR43685">
    <property type="entry name" value="GLYCOSYLTRANSFERASE"/>
    <property type="match status" value="1"/>
</dbReference>
<keyword evidence="1" id="KW-0472">Membrane</keyword>
<dbReference type="EMBL" id="JAYGHG010000007">
    <property type="protein sequence ID" value="MEA5581053.1"/>
    <property type="molecule type" value="Genomic_DNA"/>
</dbReference>
<reference evidence="3 4" key="1">
    <citation type="submission" date="2023-12" db="EMBL/GenBank/DDBJ databases">
        <title>Baltic Sea Cyanobacteria.</title>
        <authorList>
            <person name="Delbaje E."/>
            <person name="Fewer D.P."/>
            <person name="Shishido T.K."/>
        </authorList>
    </citation>
    <scope>NUCLEOTIDE SEQUENCE [LARGE SCALE GENOMIC DNA]</scope>
    <source>
        <strain evidence="3 4">UHCC-0300</strain>
    </source>
</reference>
<keyword evidence="3" id="KW-0328">Glycosyltransferase</keyword>
<accession>A0ABU5UCF6</accession>
<dbReference type="Proteomes" id="UP001302120">
    <property type="component" value="Unassembled WGS sequence"/>
</dbReference>
<dbReference type="PANTHER" id="PTHR43685:SF2">
    <property type="entry name" value="GLYCOSYLTRANSFERASE 2-LIKE DOMAIN-CONTAINING PROTEIN"/>
    <property type="match status" value="1"/>
</dbReference>
<gene>
    <name evidence="3" type="ORF">VB620_06830</name>
</gene>
<feature type="domain" description="Glycosyltransferase 2-like" evidence="2">
    <location>
        <begin position="9"/>
        <end position="172"/>
    </location>
</feature>
<dbReference type="InterPro" id="IPR050834">
    <property type="entry name" value="Glycosyltransf_2"/>
</dbReference>
<evidence type="ECO:0000256" key="1">
    <source>
        <dbReference type="SAM" id="Phobius"/>
    </source>
</evidence>
<keyword evidence="1" id="KW-0812">Transmembrane</keyword>
<dbReference type="GO" id="GO:0016757">
    <property type="term" value="F:glycosyltransferase activity"/>
    <property type="evidence" value="ECO:0007669"/>
    <property type="project" value="UniProtKB-KW"/>
</dbReference>
<dbReference type="EC" id="2.4.-.-" evidence="3"/>
<organism evidence="3 4">
    <name type="scientific">Nodularia harveyana UHCC-0300</name>
    <dbReference type="NCBI Taxonomy" id="2974287"/>
    <lineage>
        <taxon>Bacteria</taxon>
        <taxon>Bacillati</taxon>
        <taxon>Cyanobacteriota</taxon>
        <taxon>Cyanophyceae</taxon>
        <taxon>Nostocales</taxon>
        <taxon>Nodulariaceae</taxon>
        <taxon>Nodularia</taxon>
    </lineage>
</organism>
<dbReference type="Pfam" id="PF00535">
    <property type="entry name" value="Glycos_transf_2"/>
    <property type="match status" value="1"/>
</dbReference>
<dbReference type="InterPro" id="IPR029044">
    <property type="entry name" value="Nucleotide-diphossugar_trans"/>
</dbReference>
<protein>
    <submittedName>
        <fullName evidence="3">Glycosyltransferase</fullName>
        <ecNumber evidence="3">2.4.-.-</ecNumber>
    </submittedName>
</protein>
<keyword evidence="1" id="KW-1133">Transmembrane helix</keyword>
<sequence length="296" mass="33895">MLENQILFSIIIPTYNRPQLLTNCLQSLANLDYPDNRFEVIVVDDGSKISLDTVVKPFQNQLNLTLISQTNTGPATARNTGANLAKGQYLGFTDDDCTLDPNWLSALENTFSNRPNALLGGKTINALPDNPYSTASQLLIDYIYDYYNLNSSQAEFFASNNFAVSRELFNQVGQFDLNFPLAAAEDREFCDRWLFSGYSLYYVPQAIIYHSHDLNLPKFWRQHFNYGCGAFHFHQIRSRRNQTSMKVAPLHFYLRLLAYPLMTKYQILSKVLISGLLFISQIANILGFFRTKLQNF</sequence>
<keyword evidence="4" id="KW-1185">Reference proteome</keyword>
<dbReference type="SUPFAM" id="SSF53448">
    <property type="entry name" value="Nucleotide-diphospho-sugar transferases"/>
    <property type="match status" value="1"/>
</dbReference>
<proteinExistence type="predicted"/>
<name>A0ABU5UCF6_9CYAN</name>
<evidence type="ECO:0000259" key="2">
    <source>
        <dbReference type="Pfam" id="PF00535"/>
    </source>
</evidence>
<dbReference type="RefSeq" id="WP_323195390.1">
    <property type="nucleotide sequence ID" value="NZ_JAYGHG010000007.1"/>
</dbReference>
<dbReference type="Gene3D" id="3.90.550.10">
    <property type="entry name" value="Spore Coat Polysaccharide Biosynthesis Protein SpsA, Chain A"/>
    <property type="match status" value="1"/>
</dbReference>
<evidence type="ECO:0000313" key="4">
    <source>
        <dbReference type="Proteomes" id="UP001302120"/>
    </source>
</evidence>
<comment type="caution">
    <text evidence="3">The sequence shown here is derived from an EMBL/GenBank/DDBJ whole genome shotgun (WGS) entry which is preliminary data.</text>
</comment>
<evidence type="ECO:0000313" key="3">
    <source>
        <dbReference type="EMBL" id="MEA5581053.1"/>
    </source>
</evidence>
<keyword evidence="3" id="KW-0808">Transferase</keyword>
<feature type="transmembrane region" description="Helical" evidence="1">
    <location>
        <begin position="267"/>
        <end position="289"/>
    </location>
</feature>